<gene>
    <name evidence="1" type="ORF">J41TS12_21800</name>
</gene>
<dbReference type="SUPFAM" id="SSF69318">
    <property type="entry name" value="Integrin alpha N-terminal domain"/>
    <property type="match status" value="1"/>
</dbReference>
<dbReference type="PROSITE" id="PS51257">
    <property type="entry name" value="PROKAR_LIPOPROTEIN"/>
    <property type="match status" value="1"/>
</dbReference>
<dbReference type="EMBL" id="BORR01000007">
    <property type="protein sequence ID" value="GIO37319.1"/>
    <property type="molecule type" value="Genomic_DNA"/>
</dbReference>
<reference evidence="1 2" key="1">
    <citation type="submission" date="2021-03" db="EMBL/GenBank/DDBJ databases">
        <title>Antimicrobial resistance genes in bacteria isolated from Japanese honey, and their potential for conferring macrolide and lincosamide resistance in the American foulbrood pathogen Paenibacillus larvae.</title>
        <authorList>
            <person name="Okamoto M."/>
            <person name="Kumagai M."/>
            <person name="Kanamori H."/>
            <person name="Takamatsu D."/>
        </authorList>
    </citation>
    <scope>NUCLEOTIDE SEQUENCE [LARGE SCALE GENOMIC DNA]</scope>
    <source>
        <strain evidence="1 2">J41TS12</strain>
    </source>
</reference>
<evidence type="ECO:0008006" key="3">
    <source>
        <dbReference type="Google" id="ProtNLM"/>
    </source>
</evidence>
<accession>A0A919XSU4</accession>
<sequence>MRNVVKRLFKGWLTILAGSMLLIVLSGCNIIKDPKSLMETPQLTSDKESLISVINAEIKGAQKIRPRDVNDISSIRTIDLNNDGIMEAIVFYETPDEAVRIHGLILEYVNGIWSAKTTFDGEGQVLETFALRDITGDGRPDIIAGFSSGEEDAQKGLIVYTYDGEEINRLISLPYYDFLLDDLNQDDKLDLTVITLKRDQSAVVTTYQYDETFQELDHIELDDPIKEYYNAVSGNITPDLKGIVLDASFGSHYAYSHMLVMQEGKWVNLLPSQDSTFKNYPVFSGDVNNDGLLEVGRSEKPKGWEDRPYDDLPLFSYYQWDAESGLKFVLQQYMDPEGRFYFSLPVEWRDTVTIDPKSDVNEHLWFTRLDNGEVVAEIRFFSLSEWERHKEDWELLSRENNRVIGFLSHTDVKLNKGEKEIKRTGSTN</sequence>
<protein>
    <recommendedName>
        <fullName evidence="3">VCBS repeat-containing protein</fullName>
    </recommendedName>
</protein>
<organism evidence="1 2">
    <name type="scientific">Paenibacillus antibioticophila</name>
    <dbReference type="NCBI Taxonomy" id="1274374"/>
    <lineage>
        <taxon>Bacteria</taxon>
        <taxon>Bacillati</taxon>
        <taxon>Bacillota</taxon>
        <taxon>Bacilli</taxon>
        <taxon>Bacillales</taxon>
        <taxon>Paenibacillaceae</taxon>
        <taxon>Paenibacillus</taxon>
    </lineage>
</organism>
<name>A0A919XSU4_9BACL</name>
<evidence type="ECO:0000313" key="2">
    <source>
        <dbReference type="Proteomes" id="UP000681162"/>
    </source>
</evidence>
<evidence type="ECO:0000313" key="1">
    <source>
        <dbReference type="EMBL" id="GIO37319.1"/>
    </source>
</evidence>
<keyword evidence="2" id="KW-1185">Reference proteome</keyword>
<dbReference type="Proteomes" id="UP000681162">
    <property type="component" value="Unassembled WGS sequence"/>
</dbReference>
<dbReference type="AlphaFoldDB" id="A0A919XSU4"/>
<proteinExistence type="predicted"/>
<dbReference type="InterPro" id="IPR028994">
    <property type="entry name" value="Integrin_alpha_N"/>
</dbReference>
<comment type="caution">
    <text evidence="1">The sequence shown here is derived from an EMBL/GenBank/DDBJ whole genome shotgun (WGS) entry which is preliminary data.</text>
</comment>